<organism evidence="2 3">
    <name type="scientific">candidate division WWE3 bacterium</name>
    <dbReference type="NCBI Taxonomy" id="2053526"/>
    <lineage>
        <taxon>Bacteria</taxon>
        <taxon>Katanobacteria</taxon>
    </lineage>
</organism>
<reference evidence="2 3" key="1">
    <citation type="journal article" date="2020" name="Biotechnol. Biofuels">
        <title>New insights from the biogas microbiome by comprehensive genome-resolved metagenomics of nearly 1600 species originating from multiple anaerobic digesters.</title>
        <authorList>
            <person name="Campanaro S."/>
            <person name="Treu L."/>
            <person name="Rodriguez-R L.M."/>
            <person name="Kovalovszki A."/>
            <person name="Ziels R.M."/>
            <person name="Maus I."/>
            <person name="Zhu X."/>
            <person name="Kougias P.G."/>
            <person name="Basile A."/>
            <person name="Luo G."/>
            <person name="Schluter A."/>
            <person name="Konstantinidis K.T."/>
            <person name="Angelidaki I."/>
        </authorList>
    </citation>
    <scope>NUCLEOTIDE SEQUENCE [LARGE SCALE GENOMIC DNA]</scope>
    <source>
        <strain evidence="2">AS27yjCOA_202</strain>
    </source>
</reference>
<proteinExistence type="predicted"/>
<dbReference type="InterPro" id="IPR013216">
    <property type="entry name" value="Methyltransf_11"/>
</dbReference>
<dbReference type="AlphaFoldDB" id="A0A7X9E7D3"/>
<keyword evidence="2" id="KW-0808">Transferase</keyword>
<dbReference type="InterPro" id="IPR029063">
    <property type="entry name" value="SAM-dependent_MTases_sf"/>
</dbReference>
<keyword evidence="2" id="KW-0489">Methyltransferase</keyword>
<dbReference type="Pfam" id="PF08241">
    <property type="entry name" value="Methyltransf_11"/>
    <property type="match status" value="1"/>
</dbReference>
<dbReference type="GO" id="GO:0008757">
    <property type="term" value="F:S-adenosylmethionine-dependent methyltransferase activity"/>
    <property type="evidence" value="ECO:0007669"/>
    <property type="project" value="InterPro"/>
</dbReference>
<accession>A0A7X9E7D3</accession>
<sequence length="252" mass="29069">MVGADYNDKNYDYTKYWEGRDYENASEVIALKKLLPKNFNKDRSIIDVGGGFGRLLSVFKDSFGDISIFDYSVKLLEAATKNAKNLGLSINTINGDIYNISNLVDKKYDYVSMIRVSHHLEDLNKAFEEINKILKEDGIFILEVANKVHFKSIVVNLLKFNFKYLKKDSISVTSKDVAFLNHHPKYVEDILKDSGFVVEDKLSVSNFRLAVFKKLIPFNLLLRLEDSLQKMLSFIYFGPSIFYRIKKVNEVE</sequence>
<dbReference type="Gene3D" id="3.40.50.150">
    <property type="entry name" value="Vaccinia Virus protein VP39"/>
    <property type="match status" value="1"/>
</dbReference>
<protein>
    <submittedName>
        <fullName evidence="2">Class I SAM-dependent methyltransferase</fullName>
    </submittedName>
</protein>
<evidence type="ECO:0000313" key="2">
    <source>
        <dbReference type="EMBL" id="NMB91862.1"/>
    </source>
</evidence>
<evidence type="ECO:0000259" key="1">
    <source>
        <dbReference type="Pfam" id="PF08241"/>
    </source>
</evidence>
<gene>
    <name evidence="2" type="ORF">GYA37_03385</name>
</gene>
<dbReference type="GO" id="GO:0032259">
    <property type="term" value="P:methylation"/>
    <property type="evidence" value="ECO:0007669"/>
    <property type="project" value="UniProtKB-KW"/>
</dbReference>
<dbReference type="PANTHER" id="PTHR43861:SF1">
    <property type="entry name" value="TRANS-ACONITATE 2-METHYLTRANSFERASE"/>
    <property type="match status" value="1"/>
</dbReference>
<feature type="domain" description="Methyltransferase type 11" evidence="1">
    <location>
        <begin position="46"/>
        <end position="142"/>
    </location>
</feature>
<evidence type="ECO:0000313" key="3">
    <source>
        <dbReference type="Proteomes" id="UP000590542"/>
    </source>
</evidence>
<dbReference type="PANTHER" id="PTHR43861">
    <property type="entry name" value="TRANS-ACONITATE 2-METHYLTRANSFERASE-RELATED"/>
    <property type="match status" value="1"/>
</dbReference>
<comment type="caution">
    <text evidence="2">The sequence shown here is derived from an EMBL/GenBank/DDBJ whole genome shotgun (WGS) entry which is preliminary data.</text>
</comment>
<dbReference type="CDD" id="cd02440">
    <property type="entry name" value="AdoMet_MTases"/>
    <property type="match status" value="1"/>
</dbReference>
<dbReference type="EMBL" id="JAAZNV010000011">
    <property type="protein sequence ID" value="NMB91862.1"/>
    <property type="molecule type" value="Genomic_DNA"/>
</dbReference>
<dbReference type="SUPFAM" id="SSF53335">
    <property type="entry name" value="S-adenosyl-L-methionine-dependent methyltransferases"/>
    <property type="match status" value="1"/>
</dbReference>
<name>A0A7X9E7D3_UNCKA</name>
<dbReference type="Proteomes" id="UP000590542">
    <property type="component" value="Unassembled WGS sequence"/>
</dbReference>